<name>A0ABD2WPF8_9HYME</name>
<dbReference type="Proteomes" id="UP001627154">
    <property type="component" value="Unassembled WGS sequence"/>
</dbReference>
<feature type="region of interest" description="Disordered" evidence="1">
    <location>
        <begin position="154"/>
        <end position="185"/>
    </location>
</feature>
<proteinExistence type="predicted"/>
<evidence type="ECO:0000313" key="2">
    <source>
        <dbReference type="EMBL" id="KAL3394609.1"/>
    </source>
</evidence>
<evidence type="ECO:0000313" key="3">
    <source>
        <dbReference type="Proteomes" id="UP001627154"/>
    </source>
</evidence>
<comment type="caution">
    <text evidence="2">The sequence shown here is derived from an EMBL/GenBank/DDBJ whole genome shotgun (WGS) entry which is preliminary data.</text>
</comment>
<feature type="region of interest" description="Disordered" evidence="1">
    <location>
        <begin position="91"/>
        <end position="126"/>
    </location>
</feature>
<evidence type="ECO:0000256" key="1">
    <source>
        <dbReference type="SAM" id="MobiDB-lite"/>
    </source>
</evidence>
<keyword evidence="3" id="KW-1185">Reference proteome</keyword>
<dbReference type="AlphaFoldDB" id="A0ABD2WPF8"/>
<reference evidence="2 3" key="1">
    <citation type="journal article" date="2024" name="bioRxiv">
        <title>A reference genome for Trichogramma kaykai: A tiny desert-dwelling parasitoid wasp with competing sex-ratio distorters.</title>
        <authorList>
            <person name="Culotta J."/>
            <person name="Lindsey A.R."/>
        </authorList>
    </citation>
    <scope>NUCLEOTIDE SEQUENCE [LARGE SCALE GENOMIC DNA]</scope>
    <source>
        <strain evidence="2 3">KSX58</strain>
    </source>
</reference>
<feature type="region of interest" description="Disordered" evidence="1">
    <location>
        <begin position="35"/>
        <end position="69"/>
    </location>
</feature>
<protein>
    <submittedName>
        <fullName evidence="2">Uncharacterized protein</fullName>
    </submittedName>
</protein>
<accession>A0ABD2WPF8</accession>
<feature type="compositionally biased region" description="Basic and acidic residues" evidence="1">
    <location>
        <begin position="60"/>
        <end position="69"/>
    </location>
</feature>
<gene>
    <name evidence="2" type="ORF">TKK_011594</name>
</gene>
<organism evidence="2 3">
    <name type="scientific">Trichogramma kaykai</name>
    <dbReference type="NCBI Taxonomy" id="54128"/>
    <lineage>
        <taxon>Eukaryota</taxon>
        <taxon>Metazoa</taxon>
        <taxon>Ecdysozoa</taxon>
        <taxon>Arthropoda</taxon>
        <taxon>Hexapoda</taxon>
        <taxon>Insecta</taxon>
        <taxon>Pterygota</taxon>
        <taxon>Neoptera</taxon>
        <taxon>Endopterygota</taxon>
        <taxon>Hymenoptera</taxon>
        <taxon>Apocrita</taxon>
        <taxon>Proctotrupomorpha</taxon>
        <taxon>Chalcidoidea</taxon>
        <taxon>Trichogrammatidae</taxon>
        <taxon>Trichogramma</taxon>
    </lineage>
</organism>
<dbReference type="EMBL" id="JBJJXI010000092">
    <property type="protein sequence ID" value="KAL3394609.1"/>
    <property type="molecule type" value="Genomic_DNA"/>
</dbReference>
<sequence length="259" mass="29505">MPGRGTISERCLRDLSAVGGRPTVQAEERKEIIVERESQEQDAWSQGDFVTLELGGEIEEPPRETRKEIDMRMCDEKTCVVGRKSGEVVVPCERPRGDFSTPKPTEGPRLDVASKGKSRKKLRSVGTVESDRVSTLEERLNGEEFSRGKRVTFKPRKDCTRGAIPRNTNRRDPTSGGVSSDTAKSAVCRSRTQSLVSREYNSDEDIECLDSYIWRRRRLQRPIRKKEPTVVRGRRPLLRQLPRYMSSESRSGAHRCDRL</sequence>